<evidence type="ECO:0008006" key="4">
    <source>
        <dbReference type="Google" id="ProtNLM"/>
    </source>
</evidence>
<dbReference type="RefSeq" id="WP_099649249.1">
    <property type="nucleotide sequence ID" value="NZ_CP024422.1"/>
</dbReference>
<organism evidence="2 3">
    <name type="scientific">Paracoccus yeei</name>
    <dbReference type="NCBI Taxonomy" id="147645"/>
    <lineage>
        <taxon>Bacteria</taxon>
        <taxon>Pseudomonadati</taxon>
        <taxon>Pseudomonadota</taxon>
        <taxon>Alphaproteobacteria</taxon>
        <taxon>Rhodobacterales</taxon>
        <taxon>Paracoccaceae</taxon>
        <taxon>Paracoccus</taxon>
    </lineage>
</organism>
<sequence>MFEISNSARLARHMLAALEGIWQFAVGVRDAWQRLYPVLAQVAEQLGGWDRLGWIAAAVVMRGTLFQLVAGFGRLGLGAGQAALGILSMLSPLGIVRTAALAWMATGIGAALAGVALAGVWIWRNWSGLGVFFRALWTSFREALGPAAPMLDGLMERFAGLRDWVLRITGPIDESGETWQRWGKVAGAALGGVVRAVGDWTAAHPRLAQALGALVAALGMVRLLVTPVGAAFRIVTTVAGALGSVLGIAAQAVIWLGRAFMIAGRLMLTNPIIAIIAAIGAAAYLIYQNWDGIVAYFSDKIERVRAAFDGGLLNGVLKVLAEFNPFRVMMDAAVGLVEYLTGWDLSGVRAAIETVFSFNPFLLLYQGAERLLQYVTGWSFADAANALITAFTSIDFIAIGIDMMKALWEGMKSIVGQIGAWFKAQATSWIPDMPSWLGGPAANDSAAPAGPPIPPGRALGGPVRAGLTYQWQEEGRELFVPRTDGHVISNRQLRGMQAMAEAPLRLRIVQAAPRSSAGGAAGGRSLRLDIGGITINPAPGMDPQAIARAVRRELENLTRERGFALHDGGDYA</sequence>
<feature type="transmembrane region" description="Helical" evidence="1">
    <location>
        <begin position="207"/>
        <end position="225"/>
    </location>
</feature>
<reference evidence="2 3" key="1">
    <citation type="submission" date="2017-10" db="EMBL/GenBank/DDBJ databases">
        <title>Complete genome sequence of Paracoccus yeei TT13 isolated from human skin.</title>
        <authorList>
            <person name="Lee K."/>
            <person name="Lim J.Y."/>
            <person name="Hwang I."/>
        </authorList>
    </citation>
    <scope>NUCLEOTIDE SEQUENCE [LARGE SCALE GENOMIC DNA]</scope>
    <source>
        <strain evidence="2 3">TT13</strain>
    </source>
</reference>
<gene>
    <name evidence="2" type="ORF">PYTT13_11940</name>
</gene>
<dbReference type="AlphaFoldDB" id="A0A2D2C1Q0"/>
<feature type="transmembrane region" description="Helical" evidence="1">
    <location>
        <begin position="77"/>
        <end position="95"/>
    </location>
</feature>
<feature type="transmembrane region" description="Helical" evidence="1">
    <location>
        <begin position="268"/>
        <end position="287"/>
    </location>
</feature>
<feature type="transmembrane region" description="Helical" evidence="1">
    <location>
        <begin position="101"/>
        <end position="123"/>
    </location>
</feature>
<feature type="transmembrane region" description="Helical" evidence="1">
    <location>
        <begin position="231"/>
        <end position="256"/>
    </location>
</feature>
<dbReference type="Proteomes" id="UP000229314">
    <property type="component" value="Chromosome"/>
</dbReference>
<evidence type="ECO:0000313" key="3">
    <source>
        <dbReference type="Proteomes" id="UP000229314"/>
    </source>
</evidence>
<name>A0A2D2C1Q0_9RHOB</name>
<protein>
    <recommendedName>
        <fullName evidence="4">Phage tail tape measure protein</fullName>
    </recommendedName>
</protein>
<dbReference type="GeneID" id="78898369"/>
<keyword evidence="1" id="KW-1133">Transmembrane helix</keyword>
<dbReference type="EMBL" id="CP024422">
    <property type="protein sequence ID" value="ATQ56441.1"/>
    <property type="molecule type" value="Genomic_DNA"/>
</dbReference>
<evidence type="ECO:0000313" key="2">
    <source>
        <dbReference type="EMBL" id="ATQ56441.1"/>
    </source>
</evidence>
<proteinExistence type="predicted"/>
<keyword evidence="1" id="KW-0472">Membrane</keyword>
<accession>A0A2D2C1Q0</accession>
<keyword evidence="1" id="KW-0812">Transmembrane</keyword>
<evidence type="ECO:0000256" key="1">
    <source>
        <dbReference type="SAM" id="Phobius"/>
    </source>
</evidence>